<protein>
    <submittedName>
        <fullName evidence="3">MerR family DNA-binding transcriptional regulator</fullName>
    </submittedName>
</protein>
<keyword evidence="3" id="KW-0238">DNA-binding</keyword>
<dbReference type="Proteomes" id="UP001595710">
    <property type="component" value="Unassembled WGS sequence"/>
</dbReference>
<dbReference type="InterPro" id="IPR047057">
    <property type="entry name" value="MerR_fam"/>
</dbReference>
<feature type="domain" description="HTH merR-type" evidence="2">
    <location>
        <begin position="9"/>
        <end position="76"/>
    </location>
</feature>
<dbReference type="InterPro" id="IPR000551">
    <property type="entry name" value="MerR-type_HTH_dom"/>
</dbReference>
<dbReference type="EMBL" id="JBHRYN010000010">
    <property type="protein sequence ID" value="MFC3701664.1"/>
    <property type="molecule type" value="Genomic_DNA"/>
</dbReference>
<dbReference type="CDD" id="cd04776">
    <property type="entry name" value="HTH_GnyR"/>
    <property type="match status" value="1"/>
</dbReference>
<proteinExistence type="predicted"/>
<evidence type="ECO:0000256" key="1">
    <source>
        <dbReference type="SAM" id="Coils"/>
    </source>
</evidence>
<organism evidence="3 4">
    <name type="scientific">Reinekea marina</name>
    <dbReference type="NCBI Taxonomy" id="1310421"/>
    <lineage>
        <taxon>Bacteria</taxon>
        <taxon>Pseudomonadati</taxon>
        <taxon>Pseudomonadota</taxon>
        <taxon>Gammaproteobacteria</taxon>
        <taxon>Oceanospirillales</taxon>
        <taxon>Saccharospirillaceae</taxon>
        <taxon>Reinekea</taxon>
    </lineage>
</organism>
<gene>
    <name evidence="3" type="ORF">ACFOND_08450</name>
</gene>
<dbReference type="RefSeq" id="WP_216000413.1">
    <property type="nucleotide sequence ID" value="NZ_JAUFQI010000001.1"/>
</dbReference>
<sequence length="139" mass="16277">MTQHTQDDTFSIRDLADEFGITTRTIRFYEDKGLVTPTRQGQRRIYHKRDKARLKLILRGKRLGFSLDEIVHLVTLYETPNDKLPQLQVYLETLTGHKETLLQQKRDLEQTLIELERAERECRQAIAKHDDVAPESTSS</sequence>
<dbReference type="SMART" id="SM00422">
    <property type="entry name" value="HTH_MERR"/>
    <property type="match status" value="1"/>
</dbReference>
<keyword evidence="4" id="KW-1185">Reference proteome</keyword>
<comment type="caution">
    <text evidence="3">The sequence shown here is derived from an EMBL/GenBank/DDBJ whole genome shotgun (WGS) entry which is preliminary data.</text>
</comment>
<keyword evidence="1" id="KW-0175">Coiled coil</keyword>
<dbReference type="PROSITE" id="PS50937">
    <property type="entry name" value="HTH_MERR_2"/>
    <property type="match status" value="1"/>
</dbReference>
<feature type="coiled-coil region" evidence="1">
    <location>
        <begin position="91"/>
        <end position="128"/>
    </location>
</feature>
<accession>A0ABV7WTF6</accession>
<name>A0ABV7WTF6_9GAMM</name>
<evidence type="ECO:0000313" key="4">
    <source>
        <dbReference type="Proteomes" id="UP001595710"/>
    </source>
</evidence>
<reference evidence="4" key="1">
    <citation type="journal article" date="2019" name="Int. J. Syst. Evol. Microbiol.">
        <title>The Global Catalogue of Microorganisms (GCM) 10K type strain sequencing project: providing services to taxonomists for standard genome sequencing and annotation.</title>
        <authorList>
            <consortium name="The Broad Institute Genomics Platform"/>
            <consortium name="The Broad Institute Genome Sequencing Center for Infectious Disease"/>
            <person name="Wu L."/>
            <person name="Ma J."/>
        </authorList>
    </citation>
    <scope>NUCLEOTIDE SEQUENCE [LARGE SCALE GENOMIC DNA]</scope>
    <source>
        <strain evidence="4">CECT 8288</strain>
    </source>
</reference>
<dbReference type="PANTHER" id="PTHR30204:SF58">
    <property type="entry name" value="HTH-TYPE TRANSCRIPTIONAL REGULATOR YFMP"/>
    <property type="match status" value="1"/>
</dbReference>
<evidence type="ECO:0000313" key="3">
    <source>
        <dbReference type="EMBL" id="MFC3701664.1"/>
    </source>
</evidence>
<evidence type="ECO:0000259" key="2">
    <source>
        <dbReference type="PROSITE" id="PS50937"/>
    </source>
</evidence>
<dbReference type="Pfam" id="PF13411">
    <property type="entry name" value="MerR_1"/>
    <property type="match status" value="1"/>
</dbReference>
<dbReference type="PANTHER" id="PTHR30204">
    <property type="entry name" value="REDOX-CYCLING DRUG-SENSING TRANSCRIPTIONAL ACTIVATOR SOXR"/>
    <property type="match status" value="1"/>
</dbReference>
<dbReference type="GO" id="GO:0003677">
    <property type="term" value="F:DNA binding"/>
    <property type="evidence" value="ECO:0007669"/>
    <property type="project" value="UniProtKB-KW"/>
</dbReference>